<accession>A0A0F7L8G2</accession>
<organism evidence="1">
    <name type="scientific">uncultured marine virus</name>
    <dbReference type="NCBI Taxonomy" id="186617"/>
    <lineage>
        <taxon>Viruses</taxon>
        <taxon>environmental samples</taxon>
    </lineage>
</organism>
<proteinExistence type="predicted"/>
<sequence>MRLPEVHTGLPFTKRSNTLSSPVTHCYIYRMKEDYECFTSTVLLLSVTLWVICYL</sequence>
<dbReference type="EMBL" id="KR029599">
    <property type="protein sequence ID" value="AKH47838.1"/>
    <property type="molecule type" value="Genomic_DNA"/>
</dbReference>
<evidence type="ECO:0000313" key="1">
    <source>
        <dbReference type="EMBL" id="AKH47838.1"/>
    </source>
</evidence>
<reference evidence="1" key="2">
    <citation type="submission" date="2015-03" db="EMBL/GenBank/DDBJ databases">
        <authorList>
            <person name="Chow C.-E.T."/>
            <person name="Winget D.M."/>
            <person name="White R.A.III."/>
            <person name="Hallam S.J."/>
            <person name="Suttle C.A."/>
        </authorList>
    </citation>
    <scope>NUCLEOTIDE SEQUENCE</scope>
    <source>
        <strain evidence="1">Oxic1_4</strain>
    </source>
</reference>
<name>A0A0F7L8G2_9VIRU</name>
<reference evidence="1" key="1">
    <citation type="journal article" date="2015" name="Front. Microbiol.">
        <title>Combining genomic sequencing methods to explore viral diversity and reveal potential virus-host interactions.</title>
        <authorList>
            <person name="Chow C.E."/>
            <person name="Winget D.M."/>
            <person name="White R.A.III."/>
            <person name="Hallam S.J."/>
            <person name="Suttle C.A."/>
        </authorList>
    </citation>
    <scope>NUCLEOTIDE SEQUENCE</scope>
    <source>
        <strain evidence="1">Oxic1_4</strain>
    </source>
</reference>
<protein>
    <submittedName>
        <fullName evidence="1">Putative head-to-tail joining protein</fullName>
    </submittedName>
</protein>